<dbReference type="GO" id="GO:0015995">
    <property type="term" value="P:chlorophyll biosynthetic process"/>
    <property type="evidence" value="ECO:0007669"/>
    <property type="project" value="InterPro"/>
</dbReference>
<geneLocation type="organellar chromatophore" evidence="2"/>
<evidence type="ECO:0000259" key="1">
    <source>
        <dbReference type="Pfam" id="PF07109"/>
    </source>
</evidence>
<reference evidence="2" key="1">
    <citation type="submission" date="2007-08" db="EMBL/GenBank/DDBJ databases">
        <authorList>
            <person name="Gloeckner G."/>
            <person name="Nowack E."/>
            <person name="Melkonian M."/>
        </authorList>
    </citation>
    <scope>NUCLEOTIDE SEQUENCE</scope>
</reference>
<name>B1X4A2_PAUCH</name>
<protein>
    <submittedName>
        <fullName evidence="2">Mg-protoporphyrin IX methyl transferase</fullName>
    </submittedName>
</protein>
<dbReference type="NCBIfam" id="TIGR02021">
    <property type="entry name" value="BchM-ChlM"/>
    <property type="match status" value="1"/>
</dbReference>
<dbReference type="InterPro" id="IPR029063">
    <property type="entry name" value="SAM-dependent_MTases_sf"/>
</dbReference>
<dbReference type="RefSeq" id="YP_002048981.1">
    <property type="nucleotide sequence ID" value="NC_011087.1"/>
</dbReference>
<dbReference type="PROSITE" id="PS51556">
    <property type="entry name" value="SAM_MT_MG_PIX"/>
    <property type="match status" value="1"/>
</dbReference>
<dbReference type="GO" id="GO:0046406">
    <property type="term" value="F:magnesium protoporphyrin IX methyltransferase activity"/>
    <property type="evidence" value="ECO:0007669"/>
    <property type="project" value="InterPro"/>
</dbReference>
<feature type="domain" description="Magnesium-protoporphyrin IX methyltransferase C-terminal" evidence="1">
    <location>
        <begin position="148"/>
        <end position="244"/>
    </location>
</feature>
<gene>
    <name evidence="2" type="primary">chlM</name>
    <name evidence="2" type="ordered locus">PCC_0330</name>
</gene>
<evidence type="ECO:0000313" key="2">
    <source>
        <dbReference type="EMBL" id="ACB42771.1"/>
    </source>
</evidence>
<accession>B1X4A2</accession>
<dbReference type="Gene3D" id="3.40.50.150">
    <property type="entry name" value="Vaccinia Virus protein VP39"/>
    <property type="match status" value="1"/>
</dbReference>
<organism evidence="2">
    <name type="scientific">Paulinella chromatophora</name>
    <dbReference type="NCBI Taxonomy" id="39717"/>
    <lineage>
        <taxon>Eukaryota</taxon>
        <taxon>Sar</taxon>
        <taxon>Rhizaria</taxon>
        <taxon>Cercozoa</taxon>
        <taxon>Imbricatea</taxon>
        <taxon>Silicofilosea</taxon>
        <taxon>Euglyphida</taxon>
        <taxon>Paulinellidae</taxon>
        <taxon>Paulinella</taxon>
    </lineage>
</organism>
<dbReference type="GeneID" id="6481172"/>
<dbReference type="Pfam" id="PF07109">
    <property type="entry name" value="Mg-por_mtran_C"/>
    <property type="match status" value="1"/>
</dbReference>
<proteinExistence type="predicted"/>
<dbReference type="InterPro" id="IPR010940">
    <property type="entry name" value="Mg_prot_MeTrfase_C"/>
</dbReference>
<sequence>MPENQSIKSVNDQRTSLKKVEKIEVTNYFNNTGFDRWKRIYSDSSDVNKVQRNIRIGHKQMVDQVLIWLQDRGGTENESVCDAGCGVGSLTLPLAQLGAKSITASDISEAMVEEVQRRARAADIDVSRVNFNASDLENINNTFDTTICLDVFMHYQQQQAEEMVRSLSHKTKRRLIVSFSPYNPLLGILKAIGQFFPGSSKTTRAYLLRERGIIAAAEECGLHLVRKSLQKAPFYFSQLIEFERI</sequence>
<dbReference type="AlphaFoldDB" id="B1X4A2"/>
<dbReference type="EMBL" id="CP000815">
    <property type="protein sequence ID" value="ACB42771.1"/>
    <property type="molecule type" value="Genomic_DNA"/>
</dbReference>
<dbReference type="CDD" id="cd02440">
    <property type="entry name" value="AdoMet_MTases"/>
    <property type="match status" value="1"/>
</dbReference>
<dbReference type="InterPro" id="IPR010251">
    <property type="entry name" value="Mg_prot_MeTrfase"/>
</dbReference>
<reference evidence="2" key="2">
    <citation type="journal article" date="2008" name="Curr. Biol.">
        <title>Chromatophore genome sequence of Paulinella sheds light on acquisition of photosynthesis by eukaryotes.</title>
        <authorList>
            <person name="Nowack E.C.M."/>
            <person name="Melkonian M."/>
            <person name="Gloeckner G."/>
        </authorList>
    </citation>
    <scope>NUCLEOTIDE SEQUENCE [LARGE SCALE GENOMIC DNA]</scope>
</reference>
<keyword evidence="2" id="KW-0934">Plastid</keyword>
<keyword evidence="2" id="KW-0808">Transferase</keyword>
<dbReference type="SUPFAM" id="SSF53335">
    <property type="entry name" value="S-adenosyl-L-methionine-dependent methyltransferases"/>
    <property type="match status" value="1"/>
</dbReference>
<dbReference type="Pfam" id="PF01209">
    <property type="entry name" value="Ubie_methyltran"/>
    <property type="match status" value="1"/>
</dbReference>